<dbReference type="EMBL" id="DWZD01000011">
    <property type="protein sequence ID" value="HJA78203.1"/>
    <property type="molecule type" value="Genomic_DNA"/>
</dbReference>
<protein>
    <submittedName>
        <fullName evidence="2">Uncharacterized protein</fullName>
    </submittedName>
</protein>
<dbReference type="Proteomes" id="UP000823821">
    <property type="component" value="Unassembled WGS sequence"/>
</dbReference>
<name>A0A9D2HM73_9BACT</name>
<keyword evidence="1" id="KW-0175">Coiled coil</keyword>
<feature type="coiled-coil region" evidence="1">
    <location>
        <begin position="162"/>
        <end position="199"/>
    </location>
</feature>
<accession>A0A9D2HM73</accession>
<evidence type="ECO:0000313" key="3">
    <source>
        <dbReference type="Proteomes" id="UP000823821"/>
    </source>
</evidence>
<reference evidence="2" key="2">
    <citation type="submission" date="2021-04" db="EMBL/GenBank/DDBJ databases">
        <authorList>
            <person name="Gilroy R."/>
        </authorList>
    </citation>
    <scope>NUCLEOTIDE SEQUENCE</scope>
    <source>
        <strain evidence="2">5032</strain>
    </source>
</reference>
<evidence type="ECO:0000256" key="1">
    <source>
        <dbReference type="SAM" id="Coils"/>
    </source>
</evidence>
<dbReference type="AlphaFoldDB" id="A0A9D2HM73"/>
<reference evidence="2" key="1">
    <citation type="journal article" date="2021" name="PeerJ">
        <title>Extensive microbial diversity within the chicken gut microbiome revealed by metagenomics and culture.</title>
        <authorList>
            <person name="Gilroy R."/>
            <person name="Ravi A."/>
            <person name="Getino M."/>
            <person name="Pursley I."/>
            <person name="Horton D.L."/>
            <person name="Alikhan N.F."/>
            <person name="Baker D."/>
            <person name="Gharbi K."/>
            <person name="Hall N."/>
            <person name="Watson M."/>
            <person name="Adriaenssens E.M."/>
            <person name="Foster-Nyarko E."/>
            <person name="Jarju S."/>
            <person name="Secka A."/>
            <person name="Antonio M."/>
            <person name="Oren A."/>
            <person name="Chaudhuri R.R."/>
            <person name="La Ragione R."/>
            <person name="Hildebrand F."/>
            <person name="Pallen M.J."/>
        </authorList>
    </citation>
    <scope>NUCLEOTIDE SEQUENCE</scope>
    <source>
        <strain evidence="2">5032</strain>
    </source>
</reference>
<organism evidence="2 3">
    <name type="scientific">Candidatus Desulfovibrio intestinavium</name>
    <dbReference type="NCBI Taxonomy" id="2838534"/>
    <lineage>
        <taxon>Bacteria</taxon>
        <taxon>Pseudomonadati</taxon>
        <taxon>Thermodesulfobacteriota</taxon>
        <taxon>Desulfovibrionia</taxon>
        <taxon>Desulfovibrionales</taxon>
        <taxon>Desulfovibrionaceae</taxon>
        <taxon>Desulfovibrio</taxon>
    </lineage>
</organism>
<gene>
    <name evidence="2" type="ORF">H9784_01340</name>
</gene>
<sequence>MAYVQIDPVTCEEVMELFLSGTTFSLLVNEWGRNVYRDEKIRFAVYDVLETLLASGVPVYLARHVHGRTFFAELSTDERNHIMPRMFQEVMTGHNGREWICLDREELLHAMPQLRETYPEPITVGDPWFNVMKNMANLDYQTLYPESMKDSWDGGTDKEAALAAKDAELEQARAEVAALREENAALKAALEQARQAQASPTLEGHGLCSRVITMRQEGKTEEEIAAMLHDSGEWCSVAQVGALLYRGGRVSKDAMLKHAQRLLGKA</sequence>
<proteinExistence type="predicted"/>
<evidence type="ECO:0000313" key="2">
    <source>
        <dbReference type="EMBL" id="HJA78203.1"/>
    </source>
</evidence>
<comment type="caution">
    <text evidence="2">The sequence shown here is derived from an EMBL/GenBank/DDBJ whole genome shotgun (WGS) entry which is preliminary data.</text>
</comment>